<dbReference type="NCBIfam" id="TIGR02887">
    <property type="entry name" value="spore_ger_x_C"/>
    <property type="match status" value="1"/>
</dbReference>
<organism evidence="10 11">
    <name type="scientific">Aquibacillus rhizosphaerae</name>
    <dbReference type="NCBI Taxonomy" id="3051431"/>
    <lineage>
        <taxon>Bacteria</taxon>
        <taxon>Bacillati</taxon>
        <taxon>Bacillota</taxon>
        <taxon>Bacilli</taxon>
        <taxon>Bacillales</taxon>
        <taxon>Bacillaceae</taxon>
        <taxon>Aquibacillus</taxon>
    </lineage>
</organism>
<keyword evidence="6" id="KW-0564">Palmitate</keyword>
<dbReference type="InterPro" id="IPR038501">
    <property type="entry name" value="Spore_GerAC_C_sf"/>
</dbReference>
<feature type="domain" description="Spore germination protein N-terminal" evidence="9">
    <location>
        <begin position="21"/>
        <end position="185"/>
    </location>
</feature>
<dbReference type="Pfam" id="PF05504">
    <property type="entry name" value="Spore_GerAC"/>
    <property type="match status" value="1"/>
</dbReference>
<dbReference type="Proteomes" id="UP001235343">
    <property type="component" value="Unassembled WGS sequence"/>
</dbReference>
<comment type="subcellular location">
    <subcellularLocation>
        <location evidence="1">Membrane</location>
        <topology evidence="1">Lipid-anchor</topology>
    </subcellularLocation>
</comment>
<dbReference type="InterPro" id="IPR046953">
    <property type="entry name" value="Spore_GerAC-like_C"/>
</dbReference>
<dbReference type="PANTHER" id="PTHR35789">
    <property type="entry name" value="SPORE GERMINATION PROTEIN B3"/>
    <property type="match status" value="1"/>
</dbReference>
<reference evidence="10 11" key="1">
    <citation type="submission" date="2023-06" db="EMBL/GenBank/DDBJ databases">
        <title>Aquibacillus rhizosphaerae LR5S19.</title>
        <authorList>
            <person name="Sun J.-Q."/>
        </authorList>
    </citation>
    <scope>NUCLEOTIDE SEQUENCE [LARGE SCALE GENOMIC DNA]</scope>
    <source>
        <strain evidence="10 11">LR5S19</strain>
    </source>
</reference>
<name>A0ABT7L3I2_9BACI</name>
<evidence type="ECO:0000256" key="3">
    <source>
        <dbReference type="ARBA" id="ARBA00022544"/>
    </source>
</evidence>
<keyword evidence="4" id="KW-0732">Signal</keyword>
<dbReference type="Pfam" id="PF25198">
    <property type="entry name" value="Spore_GerAC_N"/>
    <property type="match status" value="1"/>
</dbReference>
<accession>A0ABT7L3I2</accession>
<feature type="domain" description="Spore germination GerAC-like C-terminal" evidence="8">
    <location>
        <begin position="195"/>
        <end position="371"/>
    </location>
</feature>
<dbReference type="EMBL" id="JASTZU010000027">
    <property type="protein sequence ID" value="MDL4840418.1"/>
    <property type="molecule type" value="Genomic_DNA"/>
</dbReference>
<evidence type="ECO:0000256" key="5">
    <source>
        <dbReference type="ARBA" id="ARBA00023136"/>
    </source>
</evidence>
<dbReference type="InterPro" id="IPR057336">
    <property type="entry name" value="GerAC_N"/>
</dbReference>
<evidence type="ECO:0000256" key="4">
    <source>
        <dbReference type="ARBA" id="ARBA00022729"/>
    </source>
</evidence>
<comment type="similarity">
    <text evidence="2">Belongs to the GerABKC lipoprotein family.</text>
</comment>
<keyword evidence="7" id="KW-0449">Lipoprotein</keyword>
<evidence type="ECO:0000256" key="2">
    <source>
        <dbReference type="ARBA" id="ARBA00007886"/>
    </source>
</evidence>
<evidence type="ECO:0000313" key="10">
    <source>
        <dbReference type="EMBL" id="MDL4840418.1"/>
    </source>
</evidence>
<evidence type="ECO:0000313" key="11">
    <source>
        <dbReference type="Proteomes" id="UP001235343"/>
    </source>
</evidence>
<comment type="caution">
    <text evidence="10">The sequence shown here is derived from an EMBL/GenBank/DDBJ whole genome shotgun (WGS) entry which is preliminary data.</text>
</comment>
<dbReference type="PROSITE" id="PS51257">
    <property type="entry name" value="PROKAR_LIPOPROTEIN"/>
    <property type="match status" value="1"/>
</dbReference>
<evidence type="ECO:0000256" key="1">
    <source>
        <dbReference type="ARBA" id="ARBA00004635"/>
    </source>
</evidence>
<evidence type="ECO:0000256" key="6">
    <source>
        <dbReference type="ARBA" id="ARBA00023139"/>
    </source>
</evidence>
<evidence type="ECO:0000259" key="9">
    <source>
        <dbReference type="Pfam" id="PF25198"/>
    </source>
</evidence>
<dbReference type="Gene3D" id="3.30.300.210">
    <property type="entry name" value="Nutrient germinant receptor protein C, domain 3"/>
    <property type="match status" value="1"/>
</dbReference>
<keyword evidence="11" id="KW-1185">Reference proteome</keyword>
<evidence type="ECO:0000256" key="7">
    <source>
        <dbReference type="ARBA" id="ARBA00023288"/>
    </source>
</evidence>
<dbReference type="PANTHER" id="PTHR35789:SF1">
    <property type="entry name" value="SPORE GERMINATION PROTEIN B3"/>
    <property type="match status" value="1"/>
</dbReference>
<proteinExistence type="inferred from homology"/>
<keyword evidence="3" id="KW-0309">Germination</keyword>
<dbReference type="InterPro" id="IPR008844">
    <property type="entry name" value="Spore_GerAC-like"/>
</dbReference>
<keyword evidence="5" id="KW-0472">Membrane</keyword>
<sequence>MKKRSLIVLMLTLLVGCAPPKQIETLGIVSSYGADLLHEDKALDNTFLYKQFDPDIPEAIQAVESQANTYEGALDTANLKTNYKLVTGQIRVKVFGKELAETGIMRVLSPHFKNAEEPASLYLLVSETTAREVLTIDTSIDLSKYLYNLIDNNQKREILPESDFFDFVHKYEDIGIDPIQPLVTIEKQKPVIESIALFQNDVYVDSLSPKQTFLVKLMTESFKAGKQEMSLSKQPFEEFIEEDEDKHKDEEFHFVLSEIRSKSKILLNDKKNLSYDVNISLDARLMELSVPLLIKDEKVLKKLEKQIEDNFKEQLQEVMDKTKELNVDPMGFGTTYNQETRNNELTEEKWREMYPNIDVNFNIDVNIIRHGIFD</sequence>
<evidence type="ECO:0000259" key="8">
    <source>
        <dbReference type="Pfam" id="PF05504"/>
    </source>
</evidence>
<protein>
    <submittedName>
        <fullName evidence="10">Ger(X)C family spore germination protein</fullName>
    </submittedName>
</protein>
<dbReference type="RefSeq" id="WP_285931462.1">
    <property type="nucleotide sequence ID" value="NZ_JASTZU010000027.1"/>
</dbReference>
<gene>
    <name evidence="10" type="ORF">QQS35_08170</name>
</gene>